<name>A0A5C1K5C0_9CAUD</name>
<reference evidence="1 2" key="1">
    <citation type="submission" date="2019-04" db="EMBL/GenBank/DDBJ databases">
        <title>Nucleotide sequence of the Pseudomonas aeruginosa phage PAP-JP.</title>
        <authorList>
            <person name="Hammerl J.A."/>
            <person name="Perleth J."/>
            <person name="Alter T."/>
            <person name="Goelz G."/>
            <person name="Orquera S."/>
        </authorList>
    </citation>
    <scope>NUCLEOTIDE SEQUENCE [LARGE SCALE GENOMIC DNA]</scope>
</reference>
<gene>
    <name evidence="1" type="ORF">PAPJP_124</name>
</gene>
<dbReference type="EMBL" id="MK799650">
    <property type="protein sequence ID" value="QEM41049.1"/>
    <property type="molecule type" value="Genomic_DNA"/>
</dbReference>
<evidence type="ECO:0000313" key="2">
    <source>
        <dbReference type="Proteomes" id="UP000322601"/>
    </source>
</evidence>
<organism evidence="1 2">
    <name type="scientific">Pseudomonas phage PAP-JP</name>
    <dbReference type="NCBI Taxonomy" id="2583508"/>
    <lineage>
        <taxon>Viruses</taxon>
        <taxon>Duplodnaviria</taxon>
        <taxon>Heunggongvirae</taxon>
        <taxon>Uroviricota</taxon>
        <taxon>Caudoviricetes</taxon>
        <taxon>Vandenendeviridae</taxon>
        <taxon>Nankokuvirus</taxon>
        <taxon>Nankokuvirus KPP10</taxon>
    </lineage>
</organism>
<sequence>MKTYKASVLFDSSLAHSLSVEAGSLEEALSLLEDKAGYYAPSLCHQCAGDLNLGDSTGMLVYCEDEEVADTTYAGVAIGSLTNKVKVLEEALIQAYKLMSEIRPSIPQDVLKLWCEDRDTIISGLRSVE</sequence>
<accession>A0A5C1K5C0</accession>
<evidence type="ECO:0000313" key="1">
    <source>
        <dbReference type="EMBL" id="QEM41049.1"/>
    </source>
</evidence>
<dbReference type="Proteomes" id="UP000322601">
    <property type="component" value="Genome"/>
</dbReference>
<protein>
    <submittedName>
        <fullName evidence="1">Uncharacterized protein</fullName>
    </submittedName>
</protein>
<proteinExistence type="predicted"/>